<dbReference type="KEGG" id="mind:mvi_61420"/>
<accession>A0A8H9CA21</accession>
<dbReference type="PRINTS" id="PR00038">
    <property type="entry name" value="HTHLUXR"/>
</dbReference>
<dbReference type="InterPro" id="IPR000792">
    <property type="entry name" value="Tscrpt_reg_LuxR_C"/>
</dbReference>
<dbReference type="SUPFAM" id="SSF75516">
    <property type="entry name" value="Pheromone-binding domain of LuxR-like quorum-sensing transcription factors"/>
    <property type="match status" value="1"/>
</dbReference>
<dbReference type="PANTHER" id="PTHR44688">
    <property type="entry name" value="DNA-BINDING TRANSCRIPTIONAL ACTIVATOR DEVR_DOSR"/>
    <property type="match status" value="1"/>
</dbReference>
<dbReference type="Proteomes" id="UP000663508">
    <property type="component" value="Plasmid pVL1_1"/>
</dbReference>
<keyword evidence="5" id="KW-0614">Plasmid</keyword>
<keyword evidence="3" id="KW-0804">Transcription</keyword>
<dbReference type="InterPro" id="IPR036388">
    <property type="entry name" value="WH-like_DNA-bd_sf"/>
</dbReference>
<proteinExistence type="predicted"/>
<dbReference type="AlphaFoldDB" id="A0A8H9CA21"/>
<dbReference type="Pfam" id="PF00196">
    <property type="entry name" value="GerE"/>
    <property type="match status" value="1"/>
</dbReference>
<dbReference type="InterPro" id="IPR005143">
    <property type="entry name" value="TF_LuxR_autoind-bd_dom"/>
</dbReference>
<reference evidence="5" key="1">
    <citation type="submission" date="2020-11" db="EMBL/GenBank/DDBJ databases">
        <title>Complete genome sequence of a novel pathogenic Methylobacterium strain isolated from rice in Vietnam.</title>
        <authorList>
            <person name="Lai K."/>
            <person name="Okazaki S."/>
            <person name="Higashi K."/>
            <person name="Mori H."/>
            <person name="Toyoda A."/>
            <person name="Kurokawa K."/>
        </authorList>
    </citation>
    <scope>NUCLEOTIDE SEQUENCE</scope>
    <source>
        <strain evidence="5">VL1</strain>
        <plasmid evidence="5">pVL1_1</plasmid>
    </source>
</reference>
<evidence type="ECO:0000256" key="3">
    <source>
        <dbReference type="ARBA" id="ARBA00023163"/>
    </source>
</evidence>
<dbReference type="PROSITE" id="PS50043">
    <property type="entry name" value="HTH_LUXR_2"/>
    <property type="match status" value="1"/>
</dbReference>
<dbReference type="Gene3D" id="3.30.450.80">
    <property type="entry name" value="Transcription factor LuxR-like, autoinducer-binding domain"/>
    <property type="match status" value="1"/>
</dbReference>
<dbReference type="SMART" id="SM00421">
    <property type="entry name" value="HTH_LUXR"/>
    <property type="match status" value="1"/>
</dbReference>
<evidence type="ECO:0000259" key="4">
    <source>
        <dbReference type="PROSITE" id="PS50043"/>
    </source>
</evidence>
<dbReference type="Gene3D" id="1.10.10.10">
    <property type="entry name" value="Winged helix-like DNA-binding domain superfamily/Winged helix DNA-binding domain"/>
    <property type="match status" value="1"/>
</dbReference>
<dbReference type="InterPro" id="IPR036693">
    <property type="entry name" value="TF_LuxR_autoind-bd_dom_sf"/>
</dbReference>
<dbReference type="GO" id="GO:0003677">
    <property type="term" value="F:DNA binding"/>
    <property type="evidence" value="ECO:0007669"/>
    <property type="project" value="UniProtKB-KW"/>
</dbReference>
<evidence type="ECO:0000256" key="1">
    <source>
        <dbReference type="ARBA" id="ARBA00023015"/>
    </source>
</evidence>
<evidence type="ECO:0000313" key="5">
    <source>
        <dbReference type="EMBL" id="BCM87681.1"/>
    </source>
</evidence>
<dbReference type="SUPFAM" id="SSF46894">
    <property type="entry name" value="C-terminal effector domain of the bipartite response regulators"/>
    <property type="match status" value="1"/>
</dbReference>
<dbReference type="PANTHER" id="PTHR44688:SF16">
    <property type="entry name" value="DNA-BINDING TRANSCRIPTIONAL ACTIVATOR DEVR_DOSR"/>
    <property type="match status" value="1"/>
</dbReference>
<feature type="domain" description="HTH luxR-type" evidence="4">
    <location>
        <begin position="131"/>
        <end position="196"/>
    </location>
</feature>
<dbReference type="GO" id="GO:0006355">
    <property type="term" value="P:regulation of DNA-templated transcription"/>
    <property type="evidence" value="ECO:0007669"/>
    <property type="project" value="InterPro"/>
</dbReference>
<gene>
    <name evidence="5" type="ORF">mvi_61420</name>
</gene>
<dbReference type="CDD" id="cd06170">
    <property type="entry name" value="LuxR_C_like"/>
    <property type="match status" value="1"/>
</dbReference>
<dbReference type="EMBL" id="AP024146">
    <property type="protein sequence ID" value="BCM87681.1"/>
    <property type="molecule type" value="Genomic_DNA"/>
</dbReference>
<keyword evidence="2" id="KW-0238">DNA-binding</keyword>
<protein>
    <submittedName>
        <fullName evidence="5">LuxR family transcriptional regulator</fullName>
    </submittedName>
</protein>
<name>A0A8H9CA21_9HYPH</name>
<organism evidence="5 6">
    <name type="scientific">Methylobacterium indicum</name>
    <dbReference type="NCBI Taxonomy" id="1775910"/>
    <lineage>
        <taxon>Bacteria</taxon>
        <taxon>Pseudomonadati</taxon>
        <taxon>Pseudomonadota</taxon>
        <taxon>Alphaproteobacteria</taxon>
        <taxon>Hyphomicrobiales</taxon>
        <taxon>Methylobacteriaceae</taxon>
        <taxon>Methylobacterium</taxon>
    </lineage>
</organism>
<evidence type="ECO:0000256" key="2">
    <source>
        <dbReference type="ARBA" id="ARBA00023125"/>
    </source>
</evidence>
<sequence>MFSGPNNGLPAPYVKSTYPESWLYFYLCNDLMNIDPVIRYAQESRDPFFWSDLILSHAEMRMMKLATGFGVSVTGFSVPTSDVGPYRGLFSICAVPGREADWLNNVRANRANIEKIASSLHRQARQEIDPYEGYAVHLSRREVECLRHIAEGKTHTDMAEILDLSEHTVRSYCRSVRLKLNCSTLAQAVAKACATGIL</sequence>
<evidence type="ECO:0000313" key="6">
    <source>
        <dbReference type="Proteomes" id="UP000663508"/>
    </source>
</evidence>
<dbReference type="Pfam" id="PF03472">
    <property type="entry name" value="Autoind_bind"/>
    <property type="match status" value="1"/>
</dbReference>
<keyword evidence="1" id="KW-0805">Transcription regulation</keyword>
<geneLocation type="plasmid" evidence="5 6">
    <name>pVL1_1</name>
</geneLocation>
<dbReference type="InterPro" id="IPR016032">
    <property type="entry name" value="Sig_transdc_resp-reg_C-effctor"/>
</dbReference>